<sequence>MARRTASALATLSAMVTASVLMAAPANADLVMYCVGTGGAVTVPSDLYVPPGESCSLQGTTITGNVRVAKDANLIIKGGTVNGEVQVAANAYFDSVDTRVDGDVTLAAGGFGMYLRNTDTARIVTQPKGSQPVEGFLFVEAGSKVDGNINAQVGEVSVTDSEVTGNLSTNGAYFTDVKNVFVDGTLSVLNNANGSVVCSSAVQGKATFAGNQGGVQLGPNGGLDSCASGGYFARDVAISNTTGRSTLDDNIINGQLQLTANNPVTEVAANNKIRGGIAGESVAPTAARALAAPEREGTAAERAAARSAAANDAAAAKGAARLG</sequence>
<dbReference type="Proteomes" id="UP000192674">
    <property type="component" value="Unassembled WGS sequence"/>
</dbReference>
<accession>A0A1W2B9I6</accession>
<feature type="signal peptide" evidence="1">
    <location>
        <begin position="1"/>
        <end position="28"/>
    </location>
</feature>
<gene>
    <name evidence="2" type="ORF">SAMN05661093_01466</name>
</gene>
<dbReference type="EMBL" id="FWXV01000001">
    <property type="protein sequence ID" value="SMC69504.1"/>
    <property type="molecule type" value="Genomic_DNA"/>
</dbReference>
<evidence type="ECO:0000313" key="3">
    <source>
        <dbReference type="Proteomes" id="UP000192674"/>
    </source>
</evidence>
<dbReference type="OrthoDB" id="5149096at2"/>
<evidence type="ECO:0000313" key="2">
    <source>
        <dbReference type="EMBL" id="SMC69504.1"/>
    </source>
</evidence>
<dbReference type="RefSeq" id="WP_143446166.1">
    <property type="nucleotide sequence ID" value="NZ_FWXV01000001.1"/>
</dbReference>
<reference evidence="2 3" key="1">
    <citation type="submission" date="2017-04" db="EMBL/GenBank/DDBJ databases">
        <authorList>
            <person name="Afonso C.L."/>
            <person name="Miller P.J."/>
            <person name="Scott M.A."/>
            <person name="Spackman E."/>
            <person name="Goraichik I."/>
            <person name="Dimitrov K.M."/>
            <person name="Suarez D.L."/>
            <person name="Swayne D.E."/>
        </authorList>
    </citation>
    <scope>NUCLEOTIDE SEQUENCE [LARGE SCALE GENOMIC DNA]</scope>
    <source>
        <strain evidence="2 3">DSM 43828</strain>
    </source>
</reference>
<dbReference type="AlphaFoldDB" id="A0A1W2B9I6"/>
<feature type="chain" id="PRO_5038445688" evidence="1">
    <location>
        <begin position="29"/>
        <end position="323"/>
    </location>
</feature>
<keyword evidence="1" id="KW-0732">Signal</keyword>
<proteinExistence type="predicted"/>
<name>A0A1W2B9I6_KIBAR</name>
<organism evidence="2 3">
    <name type="scientific">Kibdelosporangium aridum</name>
    <dbReference type="NCBI Taxonomy" id="2030"/>
    <lineage>
        <taxon>Bacteria</taxon>
        <taxon>Bacillati</taxon>
        <taxon>Actinomycetota</taxon>
        <taxon>Actinomycetes</taxon>
        <taxon>Pseudonocardiales</taxon>
        <taxon>Pseudonocardiaceae</taxon>
        <taxon>Kibdelosporangium</taxon>
    </lineage>
</organism>
<evidence type="ECO:0000256" key="1">
    <source>
        <dbReference type="SAM" id="SignalP"/>
    </source>
</evidence>
<protein>
    <submittedName>
        <fullName evidence="2">Uncharacterized protein</fullName>
    </submittedName>
</protein>
<keyword evidence="3" id="KW-1185">Reference proteome</keyword>